<keyword evidence="3" id="KW-0378">Hydrolase</keyword>
<dbReference type="PANTHER" id="PTHR43248:SF29">
    <property type="entry name" value="TRIPEPTIDYL AMINOPEPTIDASE"/>
    <property type="match status" value="1"/>
</dbReference>
<dbReference type="Proteomes" id="UP000019225">
    <property type="component" value="Chromosome"/>
</dbReference>
<evidence type="ECO:0000256" key="2">
    <source>
        <dbReference type="ARBA" id="ARBA00022729"/>
    </source>
</evidence>
<dbReference type="PATRIC" id="fig|1449976.3.peg.6400"/>
<dbReference type="AlphaFoldDB" id="W5WEV6"/>
<keyword evidence="8" id="KW-1185">Reference proteome</keyword>
<dbReference type="OrthoDB" id="4006962at2"/>
<name>W5WEV6_9PSEU</name>
<feature type="region of interest" description="Disordered" evidence="4">
    <location>
        <begin position="336"/>
        <end position="358"/>
    </location>
</feature>
<feature type="domain" description="AB hydrolase-1" evidence="6">
    <location>
        <begin position="92"/>
        <end position="468"/>
    </location>
</feature>
<sequence>MRRFTSRVALILSALVVLSLGGAAAVPAPVEPPWQATEAQTAAVRWTPCPQDAAVQCTTVAMPVDWAQPDGPSFPLAVARRRATDLARRVGVLVLNPGGPGGSGVDFAVGADQRLDPELLERFDIIGFDPRGIGESSPVRCSQDLLGRVPTETVGDQAGFDRLAAYNRELRADCRKLTGPLFDHVDTLSVARDVDSLRQALGEDKISYFGQSYGTLIGQQYAEQFGGHIHTMVLDGNMDHSLDARGYLATGAAAVEDSLHEFAAWCARDAKCPLRGQNVMSLWDSYASAAERGALTDSVTGDSQSLSDLVSHTYGSLSGNDWAELSSWLAGLRATPAPVEPEPQETEPTPPGALRPTPPSAVICEDWRLRPHNYAELQTLAQAERQAAPHARYSDENRNNLLSCVGWPDQVANPEHPLRFAADTPRVLLVNGLHDPTTGYQWAQDVHRQTADKTTLLTYEGWGHVAYWRSGCVRASVDSYLVDGTLPTDLRCPAEFREP</sequence>
<dbReference type="EMBL" id="CP007155">
    <property type="protein sequence ID" value="AHH99738.1"/>
    <property type="molecule type" value="Genomic_DNA"/>
</dbReference>
<accession>W5WEV6</accession>
<gene>
    <name evidence="7" type="ORF">KALB_6378</name>
</gene>
<evidence type="ECO:0000313" key="7">
    <source>
        <dbReference type="EMBL" id="AHH99738.1"/>
    </source>
</evidence>
<dbReference type="HOGENOM" id="CLU_013364_3_1_11"/>
<dbReference type="Gene3D" id="3.40.50.1820">
    <property type="entry name" value="alpha/beta hydrolase"/>
    <property type="match status" value="1"/>
</dbReference>
<feature type="chain" id="PRO_5039110034" description="AB hydrolase-1 domain-containing protein" evidence="5">
    <location>
        <begin position="25"/>
        <end position="499"/>
    </location>
</feature>
<dbReference type="STRING" id="1449976.KALB_6378"/>
<evidence type="ECO:0000256" key="1">
    <source>
        <dbReference type="ARBA" id="ARBA00010088"/>
    </source>
</evidence>
<dbReference type="PANTHER" id="PTHR43248">
    <property type="entry name" value="2-SUCCINYL-6-HYDROXY-2,4-CYCLOHEXADIENE-1-CARBOXYLATE SYNTHASE"/>
    <property type="match status" value="1"/>
</dbReference>
<reference evidence="7 8" key="1">
    <citation type="journal article" date="2014" name="BMC Genomics">
        <title>Complete genome sequence of producer of the glycopeptide antibiotic Aculeximycin Kutzneria albida DSM 43870T, a representative of minor genus of Pseudonocardiaceae.</title>
        <authorList>
            <person name="Rebets Y."/>
            <person name="Tokovenko B."/>
            <person name="Lushchyk I."/>
            <person name="Ruckert C."/>
            <person name="Zaburannyi N."/>
            <person name="Bechthold A."/>
            <person name="Kalinowski J."/>
            <person name="Luzhetskyy A."/>
        </authorList>
    </citation>
    <scope>NUCLEOTIDE SEQUENCE [LARGE SCALE GENOMIC DNA]</scope>
    <source>
        <strain evidence="7">DSM 43870</strain>
    </source>
</reference>
<dbReference type="KEGG" id="kal:KALB_6378"/>
<keyword evidence="2 5" id="KW-0732">Signal</keyword>
<dbReference type="eggNOG" id="COG0596">
    <property type="taxonomic scope" value="Bacteria"/>
</dbReference>
<evidence type="ECO:0000256" key="4">
    <source>
        <dbReference type="SAM" id="MobiDB-lite"/>
    </source>
</evidence>
<evidence type="ECO:0000256" key="3">
    <source>
        <dbReference type="ARBA" id="ARBA00022801"/>
    </source>
</evidence>
<feature type="signal peptide" evidence="5">
    <location>
        <begin position="1"/>
        <end position="24"/>
    </location>
</feature>
<organism evidence="7 8">
    <name type="scientific">Kutzneria albida DSM 43870</name>
    <dbReference type="NCBI Taxonomy" id="1449976"/>
    <lineage>
        <taxon>Bacteria</taxon>
        <taxon>Bacillati</taxon>
        <taxon>Actinomycetota</taxon>
        <taxon>Actinomycetes</taxon>
        <taxon>Pseudonocardiales</taxon>
        <taxon>Pseudonocardiaceae</taxon>
        <taxon>Kutzneria</taxon>
    </lineage>
</organism>
<evidence type="ECO:0000313" key="8">
    <source>
        <dbReference type="Proteomes" id="UP000019225"/>
    </source>
</evidence>
<comment type="similarity">
    <text evidence="1">Belongs to the peptidase S33 family.</text>
</comment>
<dbReference type="GO" id="GO:0016787">
    <property type="term" value="F:hydrolase activity"/>
    <property type="evidence" value="ECO:0007669"/>
    <property type="project" value="UniProtKB-KW"/>
</dbReference>
<feature type="compositionally biased region" description="Pro residues" evidence="4">
    <location>
        <begin position="348"/>
        <end position="358"/>
    </location>
</feature>
<evidence type="ECO:0000256" key="5">
    <source>
        <dbReference type="SAM" id="SignalP"/>
    </source>
</evidence>
<protein>
    <recommendedName>
        <fullName evidence="6">AB hydrolase-1 domain-containing protein</fullName>
    </recommendedName>
</protein>
<dbReference type="InterPro" id="IPR000073">
    <property type="entry name" value="AB_hydrolase_1"/>
</dbReference>
<proteinExistence type="inferred from homology"/>
<dbReference type="InterPro" id="IPR029058">
    <property type="entry name" value="AB_hydrolase_fold"/>
</dbReference>
<dbReference type="RefSeq" id="WP_025359632.1">
    <property type="nucleotide sequence ID" value="NZ_CP007155.1"/>
</dbReference>
<dbReference type="InterPro" id="IPR051601">
    <property type="entry name" value="Serine_prot/Carboxylest_S33"/>
</dbReference>
<dbReference type="SUPFAM" id="SSF53474">
    <property type="entry name" value="alpha/beta-Hydrolases"/>
    <property type="match status" value="1"/>
</dbReference>
<dbReference type="Pfam" id="PF00561">
    <property type="entry name" value="Abhydrolase_1"/>
    <property type="match status" value="1"/>
</dbReference>
<evidence type="ECO:0000259" key="6">
    <source>
        <dbReference type="Pfam" id="PF00561"/>
    </source>
</evidence>